<organism evidence="2 3">
    <name type="scientific">Artemisia annua</name>
    <name type="common">Sweet wormwood</name>
    <dbReference type="NCBI Taxonomy" id="35608"/>
    <lineage>
        <taxon>Eukaryota</taxon>
        <taxon>Viridiplantae</taxon>
        <taxon>Streptophyta</taxon>
        <taxon>Embryophyta</taxon>
        <taxon>Tracheophyta</taxon>
        <taxon>Spermatophyta</taxon>
        <taxon>Magnoliopsida</taxon>
        <taxon>eudicotyledons</taxon>
        <taxon>Gunneridae</taxon>
        <taxon>Pentapetalae</taxon>
        <taxon>asterids</taxon>
        <taxon>campanulids</taxon>
        <taxon>Asterales</taxon>
        <taxon>Asteraceae</taxon>
        <taxon>Asteroideae</taxon>
        <taxon>Anthemideae</taxon>
        <taxon>Artemisiinae</taxon>
        <taxon>Artemisia</taxon>
    </lineage>
</organism>
<keyword evidence="3" id="KW-1185">Reference proteome</keyword>
<dbReference type="PANTHER" id="PTHR13318">
    <property type="entry name" value="PARTNER OF PAIRED, ISOFORM B-RELATED"/>
    <property type="match status" value="1"/>
</dbReference>
<name>A0A2U1PG12_ARTAN</name>
<dbReference type="GO" id="GO:0019005">
    <property type="term" value="C:SCF ubiquitin ligase complex"/>
    <property type="evidence" value="ECO:0007669"/>
    <property type="project" value="TreeGrafter"/>
</dbReference>
<proteinExistence type="predicted"/>
<accession>A0A2U1PG12</accession>
<dbReference type="Gene3D" id="3.80.10.10">
    <property type="entry name" value="Ribonuclease Inhibitor"/>
    <property type="match status" value="2"/>
</dbReference>
<dbReference type="OrthoDB" id="2585512at2759"/>
<evidence type="ECO:0000313" key="3">
    <source>
        <dbReference type="Proteomes" id="UP000245207"/>
    </source>
</evidence>
<dbReference type="EMBL" id="PKPP01001202">
    <property type="protein sequence ID" value="PWA84694.1"/>
    <property type="molecule type" value="Genomic_DNA"/>
</dbReference>
<dbReference type="GO" id="GO:0031146">
    <property type="term" value="P:SCF-dependent proteasomal ubiquitin-dependent protein catabolic process"/>
    <property type="evidence" value="ECO:0007669"/>
    <property type="project" value="TreeGrafter"/>
</dbReference>
<dbReference type="Pfam" id="PF25372">
    <property type="entry name" value="DUF7885"/>
    <property type="match status" value="2"/>
</dbReference>
<reference evidence="2 3" key="1">
    <citation type="journal article" date="2018" name="Mol. Plant">
        <title>The genome of Artemisia annua provides insight into the evolution of Asteraceae family and artemisinin biosynthesis.</title>
        <authorList>
            <person name="Shen Q."/>
            <person name="Zhang L."/>
            <person name="Liao Z."/>
            <person name="Wang S."/>
            <person name="Yan T."/>
            <person name="Shi P."/>
            <person name="Liu M."/>
            <person name="Fu X."/>
            <person name="Pan Q."/>
            <person name="Wang Y."/>
            <person name="Lv Z."/>
            <person name="Lu X."/>
            <person name="Zhang F."/>
            <person name="Jiang W."/>
            <person name="Ma Y."/>
            <person name="Chen M."/>
            <person name="Hao X."/>
            <person name="Li L."/>
            <person name="Tang Y."/>
            <person name="Lv G."/>
            <person name="Zhou Y."/>
            <person name="Sun X."/>
            <person name="Brodelius P.E."/>
            <person name="Rose J.K.C."/>
            <person name="Tang K."/>
        </authorList>
    </citation>
    <scope>NUCLEOTIDE SEQUENCE [LARGE SCALE GENOMIC DNA]</scope>
    <source>
        <strain evidence="3">cv. Huhao1</strain>
        <tissue evidence="2">Leaf</tissue>
    </source>
</reference>
<evidence type="ECO:0000259" key="1">
    <source>
        <dbReference type="Pfam" id="PF25372"/>
    </source>
</evidence>
<dbReference type="STRING" id="35608.A0A2U1PG12"/>
<feature type="domain" description="F-box/LRR-repeat protein 15-like leucin rich repeat" evidence="1">
    <location>
        <begin position="222"/>
        <end position="601"/>
    </location>
</feature>
<comment type="caution">
    <text evidence="2">The sequence shown here is derived from an EMBL/GenBank/DDBJ whole genome shotgun (WGS) entry which is preliminary data.</text>
</comment>
<dbReference type="InterPro" id="IPR006553">
    <property type="entry name" value="Leu-rich_rpt_Cys-con_subtyp"/>
</dbReference>
<dbReference type="Proteomes" id="UP000245207">
    <property type="component" value="Unassembled WGS sequence"/>
</dbReference>
<dbReference type="SUPFAM" id="SSF52047">
    <property type="entry name" value="RNI-like"/>
    <property type="match status" value="1"/>
</dbReference>
<protein>
    <submittedName>
        <fullName evidence="2">F-box domain, cyclin-like protein</fullName>
    </submittedName>
</protein>
<dbReference type="InterPro" id="IPR057207">
    <property type="entry name" value="FBXL15_LRR"/>
</dbReference>
<dbReference type="InterPro" id="IPR032675">
    <property type="entry name" value="LRR_dom_sf"/>
</dbReference>
<evidence type="ECO:0000313" key="2">
    <source>
        <dbReference type="EMBL" id="PWA84694.1"/>
    </source>
</evidence>
<dbReference type="AlphaFoldDB" id="A0A2U1PG12"/>
<sequence>MAAHKKSSVASVSGVGDSSLEKLPECILDEILSKFDEETEDILPTICSLTCVSRTLNSSVKKHQFSLSYVNLSAFPLHINTLNSIRTRFGTTKKIILNCFRLDDLSIKCFLGEYVEEVHLLKATSVTYHILFDIPKLCPKLRVLVVELSDYNEVTKCEHVYDVCLRFILKYCSCLEALEFRVRMGKRDGNGFRILYNSYIMPKNCKVFKLDIRVLLGIPTLRQTMTHISLVLHLITDDIVRTIVNSCPLLVELELIDIPTSMPRWCHDLSDIGVQSLAGCRHLTSLSIIRKRQFVYATFARTTHVGMILLSEGCKGLESVRLDGFSRVSDAGFASILNSCLNLKKFEINNAFLLTDLAFKDVRKVHTPLVEVKLASCSSITSEGVRELATSCTLLEVLDLLDCKSVSDPCISNVSFLTFLTSLNLGGTNVTDVGMTVLGKSNAPISCLSLRGCQRVTDEGITFLFEGGGKISKTLSSLDLGHMPGITDNVITTVVDVCVGLVELCIRNCVHVTDEAIKALALRGSLQDGSKRLRGLDICNCLGVSGESFELLKKPLFCGLQWVGIGGTCLIRARDAALAEICRERPWLTICQDGCEVGCRDGWQYHKF</sequence>
<feature type="domain" description="F-box/LRR-repeat protein 15-like leucin rich repeat" evidence="1">
    <location>
        <begin position="71"/>
        <end position="210"/>
    </location>
</feature>
<gene>
    <name evidence="2" type="ORF">CTI12_AA156850</name>
</gene>
<dbReference type="SMART" id="SM00367">
    <property type="entry name" value="LRR_CC"/>
    <property type="match status" value="8"/>
</dbReference>